<dbReference type="InterPro" id="IPR016039">
    <property type="entry name" value="Thiolase-like"/>
</dbReference>
<dbReference type="InterPro" id="IPR013747">
    <property type="entry name" value="ACP_syn_III_C"/>
</dbReference>
<dbReference type="EMBL" id="ANOH01000274">
    <property type="protein sequence ID" value="EMI54524.1"/>
    <property type="molecule type" value="Genomic_DNA"/>
</dbReference>
<proteinExistence type="predicted"/>
<comment type="caution">
    <text evidence="5">The sequence shown here is derived from an EMBL/GenBank/DDBJ whole genome shotgun (WGS) entry which is preliminary data.</text>
</comment>
<evidence type="ECO:0000256" key="1">
    <source>
        <dbReference type="ARBA" id="ARBA00022679"/>
    </source>
</evidence>
<evidence type="ECO:0000313" key="6">
    <source>
        <dbReference type="Proteomes" id="UP000011885"/>
    </source>
</evidence>
<reference evidence="5 6" key="1">
    <citation type="journal article" date="2013" name="Mar. Genomics">
        <title>Expression of sulfatases in Rhodopirellula baltica and the diversity of sulfatases in the genus Rhodopirellula.</title>
        <authorList>
            <person name="Wegner C.E."/>
            <person name="Richter-Heitmann T."/>
            <person name="Klindworth A."/>
            <person name="Klockow C."/>
            <person name="Richter M."/>
            <person name="Achstetter T."/>
            <person name="Glockner F.O."/>
            <person name="Harder J."/>
        </authorList>
    </citation>
    <scope>NUCLEOTIDE SEQUENCE [LARGE SCALE GENOMIC DNA]</scope>
    <source>
        <strain evidence="5 6">SM41</strain>
    </source>
</reference>
<dbReference type="OrthoDB" id="9788274at2"/>
<dbReference type="Gene3D" id="3.40.47.10">
    <property type="match status" value="4"/>
</dbReference>
<evidence type="ECO:0000256" key="2">
    <source>
        <dbReference type="ARBA" id="ARBA00023315"/>
    </source>
</evidence>
<dbReference type="GO" id="GO:0044550">
    <property type="term" value="P:secondary metabolite biosynthetic process"/>
    <property type="evidence" value="ECO:0007669"/>
    <property type="project" value="TreeGrafter"/>
</dbReference>
<name>M5TZQ9_9BACT</name>
<evidence type="ECO:0000259" key="4">
    <source>
        <dbReference type="Pfam" id="PF08545"/>
    </source>
</evidence>
<keyword evidence="2" id="KW-0012">Acyltransferase</keyword>
<dbReference type="Proteomes" id="UP000011885">
    <property type="component" value="Unassembled WGS sequence"/>
</dbReference>
<dbReference type="PANTHER" id="PTHR34069:SF2">
    <property type="entry name" value="BETA-KETOACYL-[ACYL-CARRIER-PROTEIN] SYNTHASE III"/>
    <property type="match status" value="1"/>
</dbReference>
<dbReference type="SUPFAM" id="SSF53901">
    <property type="entry name" value="Thiolase-like"/>
    <property type="match status" value="2"/>
</dbReference>
<protein>
    <submittedName>
        <fullName evidence="5">3-Oxoacyl-[acyl-carrier-protein (ACP)] synthase III</fullName>
    </submittedName>
</protein>
<dbReference type="GO" id="GO:0006633">
    <property type="term" value="P:fatty acid biosynthetic process"/>
    <property type="evidence" value="ECO:0007669"/>
    <property type="project" value="InterPro"/>
</dbReference>
<dbReference type="AlphaFoldDB" id="M5TZQ9"/>
<gene>
    <name evidence="5" type="ORF">RSSM_03995</name>
</gene>
<dbReference type="GO" id="GO:0004315">
    <property type="term" value="F:3-oxoacyl-[acyl-carrier-protein] synthase activity"/>
    <property type="evidence" value="ECO:0007669"/>
    <property type="project" value="InterPro"/>
</dbReference>
<dbReference type="PANTHER" id="PTHR34069">
    <property type="entry name" value="3-OXOACYL-[ACYL-CARRIER-PROTEIN] SYNTHASE 3"/>
    <property type="match status" value="1"/>
</dbReference>
<organism evidence="5 6">
    <name type="scientific">Rhodopirellula sallentina SM41</name>
    <dbReference type="NCBI Taxonomy" id="1263870"/>
    <lineage>
        <taxon>Bacteria</taxon>
        <taxon>Pseudomonadati</taxon>
        <taxon>Planctomycetota</taxon>
        <taxon>Planctomycetia</taxon>
        <taxon>Pirellulales</taxon>
        <taxon>Pirellulaceae</taxon>
        <taxon>Rhodopirellula</taxon>
    </lineage>
</organism>
<dbReference type="Pfam" id="PF08541">
    <property type="entry name" value="ACP_syn_III_C"/>
    <property type="match status" value="2"/>
</dbReference>
<dbReference type="Pfam" id="PF08545">
    <property type="entry name" value="ACP_syn_III"/>
    <property type="match status" value="1"/>
</dbReference>
<keyword evidence="6" id="KW-1185">Reference proteome</keyword>
<feature type="domain" description="Beta-ketoacyl-[acyl-carrier-protein] synthase III C-terminal" evidence="3">
    <location>
        <begin position="247"/>
        <end position="339"/>
    </location>
</feature>
<evidence type="ECO:0000259" key="3">
    <source>
        <dbReference type="Pfam" id="PF08541"/>
    </source>
</evidence>
<keyword evidence="1" id="KW-0808">Transferase</keyword>
<dbReference type="PATRIC" id="fig|1263870.3.peg.4231"/>
<dbReference type="InterPro" id="IPR013751">
    <property type="entry name" value="ACP_syn_III_N"/>
</dbReference>
<feature type="domain" description="Beta-ketoacyl-[acyl-carrier-protein] synthase III N-terminal" evidence="4">
    <location>
        <begin position="116"/>
        <end position="203"/>
    </location>
</feature>
<feature type="domain" description="Beta-ketoacyl-[acyl-carrier-protein] synthase III C-terminal" evidence="3">
    <location>
        <begin position="591"/>
        <end position="687"/>
    </location>
</feature>
<accession>M5TZQ9</accession>
<dbReference type="RefSeq" id="WP_008681963.1">
    <property type="nucleotide sequence ID" value="NZ_ANOH01000274.1"/>
</dbReference>
<evidence type="ECO:0000313" key="5">
    <source>
        <dbReference type="EMBL" id="EMI54524.1"/>
    </source>
</evidence>
<sequence>MNINHSILESVGTYLPPQVVTTREILDGCVRPVRVPLERLTGIRSRHFAADDEYAIDLASNAIQDCLKHSTIHADQFDLLISANISRWDGPSRVGYEPSTAIALKRLMGFDNAIAFDISNACASMWTAVYVADAFIQSGAVRSAMVVSGEYISHLTRTAQLEMDGYLDPQLASLTLGDAGVAVAMSASPRRGEGFTEFDMYTLGHYSRLCIAKPSDQPHGGAVMHTDAVQVTAAIVPHAAAHAVHVLKESGHHVNDIQHIIPHQTSRLTIRGAIEEIAKQFQTDCTDQMIDNLELRGNTASTTHFLAFRDNIDNGRIRTGDRVLFAISGSGQTSGTAVYHCNDLPDRIRRANDNNNGSSTNGHANHLLIDSPTQDSMSVAMSTPFRFESVAMATPVDGERADTLTLLHQAAETSIKEANIDRSTIELLISTGIYRTEYLTEPALAALLAGDLKLNADQAATDPVKSFAFDLLNGSIGFLNACHLICEMGRAGRIERAMVVASEIENNADVPDKPTIGITEMASAAILSESEDGETGFHAFRFDHYPEFQDEYKVFANIENKIGKPFLEHTIAEGWKKSLLPCIRQSVERFLDENSLTNEDIDWWLPPQTSDDFLQGFANELELAFDRMIVATQRGPDAFTSSTPLAMLAAGVSDQNGNPDDTRPSAGDQGLIINIGSGLQVGCALYRF</sequence>